<name>A0A4Q9HJ44_STRKA</name>
<comment type="caution">
    <text evidence="1">The sequence shown here is derived from an EMBL/GenBank/DDBJ whole genome shotgun (WGS) entry which is preliminary data.</text>
</comment>
<dbReference type="EMBL" id="SIXH01000751">
    <property type="protein sequence ID" value="TBO54676.1"/>
    <property type="molecule type" value="Genomic_DNA"/>
</dbReference>
<organism evidence="1 2">
    <name type="scientific">Streptomyces kasugaensis</name>
    <dbReference type="NCBI Taxonomy" id="1946"/>
    <lineage>
        <taxon>Bacteria</taxon>
        <taxon>Bacillati</taxon>
        <taxon>Actinomycetota</taxon>
        <taxon>Actinomycetes</taxon>
        <taxon>Kitasatosporales</taxon>
        <taxon>Streptomycetaceae</taxon>
        <taxon>Streptomyces</taxon>
    </lineage>
</organism>
<reference evidence="1 2" key="1">
    <citation type="submission" date="2019-02" db="EMBL/GenBank/DDBJ databases">
        <title>Draft Genome Sequence of Streptomyces sp. AM-2504, identified by 16S rRNA comparative analysis as a Streptomyces Kasugaensis strain.</title>
        <authorList>
            <person name="Napolioni V."/>
            <person name="Giuliodori A.M."/>
            <person name="Spurio R."/>
            <person name="Fabbretti A."/>
        </authorList>
    </citation>
    <scope>NUCLEOTIDE SEQUENCE [LARGE SCALE GENOMIC DNA]</scope>
    <source>
        <strain evidence="1 2">AM-2504</strain>
    </source>
</reference>
<dbReference type="RefSeq" id="WP_131126522.1">
    <property type="nucleotide sequence ID" value="NZ_SIXH01000751.1"/>
</dbReference>
<gene>
    <name evidence="1" type="ORF">EYS09_37285</name>
</gene>
<accession>A0A4Q9HJ44</accession>
<protein>
    <submittedName>
        <fullName evidence="1">Uncharacterized protein</fullName>
    </submittedName>
</protein>
<keyword evidence="2" id="KW-1185">Reference proteome</keyword>
<evidence type="ECO:0000313" key="2">
    <source>
        <dbReference type="Proteomes" id="UP000292452"/>
    </source>
</evidence>
<sequence>MPSSEEFSVRSSRAIKELIDSPSFNVEIRPPDPSIVLPTNHTEVRTALLKHFAPPVAEDLQEHYFPAEEIHASWDSVGQPRISGELCLTNILVALTRRHPPLEDITLPQSGQEILARLKVVDQEPFSGTGRVTGIRISGGKTEPEFWYHDTPRSCLTRLELGYGTYAEVALATKGAFGWQYLFTDVDLSRPEFHATSQNLRESLALFSETFPEYDYAPLVNRLEARL</sequence>
<dbReference type="AlphaFoldDB" id="A0A4Q9HJ44"/>
<dbReference type="Proteomes" id="UP000292452">
    <property type="component" value="Unassembled WGS sequence"/>
</dbReference>
<evidence type="ECO:0000313" key="1">
    <source>
        <dbReference type="EMBL" id="TBO54676.1"/>
    </source>
</evidence>
<proteinExistence type="predicted"/>